<dbReference type="PROSITE" id="PS50158">
    <property type="entry name" value="ZF_CCHC"/>
    <property type="match status" value="1"/>
</dbReference>
<dbReference type="InterPro" id="IPR001878">
    <property type="entry name" value="Znf_CCHC"/>
</dbReference>
<dbReference type="InterPro" id="IPR005312">
    <property type="entry name" value="DUF1759"/>
</dbReference>
<keyword evidence="1" id="KW-0479">Metal-binding</keyword>
<feature type="domain" description="CCHC-type" evidence="3">
    <location>
        <begin position="269"/>
        <end position="284"/>
    </location>
</feature>
<dbReference type="Gene3D" id="4.10.60.10">
    <property type="entry name" value="Zinc finger, CCHC-type"/>
    <property type="match status" value="1"/>
</dbReference>
<feature type="compositionally biased region" description="Polar residues" evidence="2">
    <location>
        <begin position="333"/>
        <end position="352"/>
    </location>
</feature>
<name>A0ABM1F563_PRICU</name>
<feature type="compositionally biased region" description="Basic and acidic residues" evidence="2">
    <location>
        <begin position="298"/>
        <end position="320"/>
    </location>
</feature>
<evidence type="ECO:0000256" key="2">
    <source>
        <dbReference type="SAM" id="MobiDB-lite"/>
    </source>
</evidence>
<evidence type="ECO:0000259" key="3">
    <source>
        <dbReference type="PROSITE" id="PS50158"/>
    </source>
</evidence>
<dbReference type="PANTHER" id="PTHR47331">
    <property type="entry name" value="PHD-TYPE DOMAIN-CONTAINING PROTEIN"/>
    <property type="match status" value="1"/>
</dbReference>
<keyword evidence="4" id="KW-1185">Reference proteome</keyword>
<dbReference type="RefSeq" id="XP_014679584.1">
    <property type="nucleotide sequence ID" value="XM_014824098.1"/>
</dbReference>
<evidence type="ECO:0000256" key="1">
    <source>
        <dbReference type="PROSITE-ProRule" id="PRU00047"/>
    </source>
</evidence>
<evidence type="ECO:0000313" key="4">
    <source>
        <dbReference type="Proteomes" id="UP000695022"/>
    </source>
</evidence>
<keyword evidence="1" id="KW-0863">Zinc-finger</keyword>
<organism evidence="4 5">
    <name type="scientific">Priapulus caudatus</name>
    <name type="common">Priapulid worm</name>
    <dbReference type="NCBI Taxonomy" id="37621"/>
    <lineage>
        <taxon>Eukaryota</taxon>
        <taxon>Metazoa</taxon>
        <taxon>Ecdysozoa</taxon>
        <taxon>Scalidophora</taxon>
        <taxon>Priapulida</taxon>
        <taxon>Priapulimorpha</taxon>
        <taxon>Priapulimorphida</taxon>
        <taxon>Priapulidae</taxon>
        <taxon>Priapulus</taxon>
    </lineage>
</organism>
<gene>
    <name evidence="5" type="primary">LOC106819471</name>
</gene>
<dbReference type="GeneID" id="106819471"/>
<dbReference type="SMART" id="SM00343">
    <property type="entry name" value="ZnF_C2HC"/>
    <property type="match status" value="2"/>
</dbReference>
<dbReference type="PANTHER" id="PTHR47331:SF5">
    <property type="entry name" value="RIBONUCLEASE H"/>
    <property type="match status" value="1"/>
</dbReference>
<dbReference type="Proteomes" id="UP000695022">
    <property type="component" value="Unplaced"/>
</dbReference>
<reference evidence="5" key="1">
    <citation type="submission" date="2025-08" db="UniProtKB">
        <authorList>
            <consortium name="RefSeq"/>
        </authorList>
    </citation>
    <scope>IDENTIFICATION</scope>
</reference>
<sequence>MALSRLPVPEPPIFFGDPLRFPDWLSSFSSLIESNNLPPGERIHYLKRYLGGPAREAVSGFFLLRSEHAYQKAKETLQTRFGNPFAVSEAFRTKLDSWPRIGNRDGGSLRNLSDFLRQCVVASAEIRDLEILNDMREIRKIGDKLPDWLQHRWYRSIVRTKRERGRYPSFEEFVDFVSEEADILNDPIVVSVDSNRKPKDFSQISATRTKKPFEPRRMVMTTESTAATSTTGITCIFCKRRSHATSECRAFGRKPMSEQQDFVKGERLCFGCLQRGHMSRNCPRKRECNRCSRKHPTSLHDDTRLHSSSDKTENRAEPPKAKNRNPAEPPRTNDLTSNEPSANGTSHEVSSCSDQAITSMVVPVYVSSREAPDKEVLVYALLDTMSDTTFVLDSIADELHTSSESAVLRLTTMSDQNSIIRCRRYNNLTVRSCNSRDKIPLPSTFTRDYIPLERDHIPTPEVARQWPHLHHIAELLTPKQTCPIRLLIGYNCSRALAPVTCITGKNGQPYAVETVLGWSVVGGTRPRATEEAFDAFGQSHRAHTRVVQDNVGHIEKTNVTYVSKNEVRSHNRGTSATYGERL</sequence>
<dbReference type="InterPro" id="IPR036875">
    <property type="entry name" value="Znf_CCHC_sf"/>
</dbReference>
<keyword evidence="1" id="KW-0862">Zinc</keyword>
<dbReference type="SUPFAM" id="SSF57756">
    <property type="entry name" value="Retrovirus zinc finger-like domains"/>
    <property type="match status" value="1"/>
</dbReference>
<feature type="region of interest" description="Disordered" evidence="2">
    <location>
        <begin position="279"/>
        <end position="352"/>
    </location>
</feature>
<proteinExistence type="predicted"/>
<evidence type="ECO:0000313" key="5">
    <source>
        <dbReference type="RefSeq" id="XP_014679584.1"/>
    </source>
</evidence>
<protein>
    <submittedName>
        <fullName evidence="5">Uncharacterized protein LOC106819471</fullName>
    </submittedName>
</protein>
<dbReference type="Pfam" id="PF03564">
    <property type="entry name" value="DUF1759"/>
    <property type="match status" value="1"/>
</dbReference>
<accession>A0ABM1F563</accession>